<protein>
    <submittedName>
        <fullName evidence="2">Peptidoglycan/xylan/chitin deacetylase, PgdA/CDA1 family</fullName>
    </submittedName>
</protein>
<keyword evidence="3" id="KW-1185">Reference proteome</keyword>
<dbReference type="InterPro" id="IPR002509">
    <property type="entry name" value="NODB_dom"/>
</dbReference>
<feature type="domain" description="NodB homology" evidence="1">
    <location>
        <begin position="28"/>
        <end position="206"/>
    </location>
</feature>
<name>A0A1H6VE85_9GAMM</name>
<dbReference type="CDD" id="cd10917">
    <property type="entry name" value="CE4_NodB_like_6s_7s"/>
    <property type="match status" value="1"/>
</dbReference>
<dbReference type="AlphaFoldDB" id="A0A1H6VE85"/>
<proteinExistence type="predicted"/>
<dbReference type="OrthoDB" id="276604at2"/>
<evidence type="ECO:0000313" key="3">
    <source>
        <dbReference type="Proteomes" id="UP000199420"/>
    </source>
</evidence>
<dbReference type="Proteomes" id="UP000199420">
    <property type="component" value="Unassembled WGS sequence"/>
</dbReference>
<dbReference type="EMBL" id="FNYC01000004">
    <property type="protein sequence ID" value="SEJ02891.1"/>
    <property type="molecule type" value="Genomic_DNA"/>
</dbReference>
<dbReference type="PANTHER" id="PTHR10587">
    <property type="entry name" value="GLYCOSYL TRANSFERASE-RELATED"/>
    <property type="match status" value="1"/>
</dbReference>
<gene>
    <name evidence="2" type="ORF">SAMN04487997_2253</name>
</gene>
<evidence type="ECO:0000259" key="1">
    <source>
        <dbReference type="PROSITE" id="PS51677"/>
    </source>
</evidence>
<dbReference type="SUPFAM" id="SSF88713">
    <property type="entry name" value="Glycoside hydrolase/deacetylase"/>
    <property type="match status" value="1"/>
</dbReference>
<dbReference type="STRING" id="529704.SAMN02927913_2977"/>
<organism evidence="2 3">
    <name type="scientific">Frateuria terrea</name>
    <dbReference type="NCBI Taxonomy" id="529704"/>
    <lineage>
        <taxon>Bacteria</taxon>
        <taxon>Pseudomonadati</taxon>
        <taxon>Pseudomonadota</taxon>
        <taxon>Gammaproteobacteria</taxon>
        <taxon>Lysobacterales</taxon>
        <taxon>Rhodanobacteraceae</taxon>
        <taxon>Frateuria</taxon>
    </lineage>
</organism>
<dbReference type="GO" id="GO:0005975">
    <property type="term" value="P:carbohydrate metabolic process"/>
    <property type="evidence" value="ECO:0007669"/>
    <property type="project" value="InterPro"/>
</dbReference>
<evidence type="ECO:0000313" key="2">
    <source>
        <dbReference type="EMBL" id="SEJ02891.1"/>
    </source>
</evidence>
<dbReference type="InterPro" id="IPR050248">
    <property type="entry name" value="Polysacc_deacetylase_ArnD"/>
</dbReference>
<dbReference type="GO" id="GO:0016810">
    <property type="term" value="F:hydrolase activity, acting on carbon-nitrogen (but not peptide) bonds"/>
    <property type="evidence" value="ECO:0007669"/>
    <property type="project" value="InterPro"/>
</dbReference>
<accession>A0A1H6VE85</accession>
<dbReference type="Gene3D" id="3.20.20.370">
    <property type="entry name" value="Glycoside hydrolase/deacetylase"/>
    <property type="match status" value="1"/>
</dbReference>
<reference evidence="2 3" key="1">
    <citation type="submission" date="2016-10" db="EMBL/GenBank/DDBJ databases">
        <authorList>
            <person name="de Groot N.N."/>
        </authorList>
    </citation>
    <scope>NUCLEOTIDE SEQUENCE [LARGE SCALE GENOMIC DNA]</scope>
    <source>
        <strain evidence="2 3">DSM 26515</strain>
    </source>
</reference>
<dbReference type="RefSeq" id="WP_091338651.1">
    <property type="nucleotide sequence ID" value="NZ_FNYC01000004.1"/>
</dbReference>
<sequence length="228" mass="25597">MNLRPGKMQVLGWLPGALISTRGARADNALYLTFDDGPDGACTPALLDLLREHQACASFFLVGRNVERHPELVRRMVAEGHRLGNHSYTHPSFDQLPLARQLDEIDATDRLLAGFDGVRRHRFRPPRGVFSLPLALHFAARGRNLTYWSYNSMDYLRRPPAELIERMREAPPRPGEVILMHDDGNCAIRMLETLLGEWKAAGFRFCALPQARSAGKRLARQATSSSAN</sequence>
<dbReference type="Pfam" id="PF01522">
    <property type="entry name" value="Polysacc_deac_1"/>
    <property type="match status" value="1"/>
</dbReference>
<dbReference type="PROSITE" id="PS51677">
    <property type="entry name" value="NODB"/>
    <property type="match status" value="1"/>
</dbReference>
<dbReference type="PANTHER" id="PTHR10587:SF137">
    <property type="entry name" value="4-DEOXY-4-FORMAMIDO-L-ARABINOSE-PHOSPHOUNDECAPRENOL DEFORMYLASE ARND-RELATED"/>
    <property type="match status" value="1"/>
</dbReference>
<dbReference type="InterPro" id="IPR011330">
    <property type="entry name" value="Glyco_hydro/deAcase_b/a-brl"/>
</dbReference>